<dbReference type="Pfam" id="PF03942">
    <property type="entry name" value="DTW"/>
    <property type="match status" value="1"/>
</dbReference>
<dbReference type="eggNOG" id="COG3148">
    <property type="taxonomic scope" value="Bacteria"/>
</dbReference>
<dbReference type="OrthoDB" id="268835at2"/>
<protein>
    <recommendedName>
        <fullName evidence="1">tRNA-uridine aminocarboxypropyltransferase</fullName>
        <ecNumber evidence="1">2.5.1.25</ecNumber>
    </recommendedName>
</protein>
<dbReference type="InterPro" id="IPR005636">
    <property type="entry name" value="DTW"/>
</dbReference>
<dbReference type="InterPro" id="IPR039262">
    <property type="entry name" value="DTWD2/TAPT"/>
</dbReference>
<gene>
    <name evidence="7" type="ORF">THIAE_03120</name>
</gene>
<evidence type="ECO:0000256" key="1">
    <source>
        <dbReference type="ARBA" id="ARBA00012386"/>
    </source>
</evidence>
<dbReference type="AlphaFoldDB" id="W0DQK7"/>
<evidence type="ECO:0000259" key="6">
    <source>
        <dbReference type="SMART" id="SM01144"/>
    </source>
</evidence>
<dbReference type="SMART" id="SM01144">
    <property type="entry name" value="DTW"/>
    <property type="match status" value="1"/>
</dbReference>
<keyword evidence="4" id="KW-0819">tRNA processing</keyword>
<evidence type="ECO:0000313" key="8">
    <source>
        <dbReference type="Proteomes" id="UP000005380"/>
    </source>
</evidence>
<dbReference type="HOGENOM" id="CLU_066458_2_1_6"/>
<feature type="domain" description="DTW" evidence="6">
    <location>
        <begin position="1"/>
        <end position="194"/>
    </location>
</feature>
<evidence type="ECO:0000256" key="2">
    <source>
        <dbReference type="ARBA" id="ARBA00022679"/>
    </source>
</evidence>
<evidence type="ECO:0000256" key="3">
    <source>
        <dbReference type="ARBA" id="ARBA00022691"/>
    </source>
</evidence>
<name>W0DQK7_9GAMM</name>
<accession>W0DQK7</accession>
<organism evidence="7 8">
    <name type="scientific">Thiomicrospira aerophila AL3</name>
    <dbReference type="NCBI Taxonomy" id="717772"/>
    <lineage>
        <taxon>Bacteria</taxon>
        <taxon>Pseudomonadati</taxon>
        <taxon>Pseudomonadota</taxon>
        <taxon>Gammaproteobacteria</taxon>
        <taxon>Thiotrichales</taxon>
        <taxon>Piscirickettsiaceae</taxon>
        <taxon>Thiomicrospira</taxon>
    </lineage>
</organism>
<dbReference type="PANTHER" id="PTHR21392:SF0">
    <property type="entry name" value="TRNA-URIDINE AMINOCARBOXYPROPYLTRANSFERASE 2"/>
    <property type="match status" value="1"/>
</dbReference>
<evidence type="ECO:0000313" key="7">
    <source>
        <dbReference type="EMBL" id="AHF00900.1"/>
    </source>
</evidence>
<dbReference type="PANTHER" id="PTHR21392">
    <property type="entry name" value="TRNA-URIDINE AMINOCARBOXYPROPYLTRANSFERASE 2"/>
    <property type="match status" value="1"/>
</dbReference>
<keyword evidence="2" id="KW-0808">Transferase</keyword>
<evidence type="ECO:0000256" key="5">
    <source>
        <dbReference type="ARBA" id="ARBA00034489"/>
    </source>
</evidence>
<dbReference type="EC" id="2.5.1.25" evidence="1"/>
<dbReference type="GO" id="GO:0008033">
    <property type="term" value="P:tRNA processing"/>
    <property type="evidence" value="ECO:0007669"/>
    <property type="project" value="UniProtKB-KW"/>
</dbReference>
<keyword evidence="8" id="KW-1185">Reference proteome</keyword>
<keyword evidence="3" id="KW-0949">S-adenosyl-L-methionine</keyword>
<dbReference type="GO" id="GO:0016432">
    <property type="term" value="F:tRNA-uridine aminocarboxypropyltransferase activity"/>
    <property type="evidence" value="ECO:0007669"/>
    <property type="project" value="UniProtKB-EC"/>
</dbReference>
<evidence type="ECO:0000256" key="4">
    <source>
        <dbReference type="ARBA" id="ARBA00022694"/>
    </source>
</evidence>
<dbReference type="EMBL" id="CP007030">
    <property type="protein sequence ID" value="AHF00900.1"/>
    <property type="molecule type" value="Genomic_DNA"/>
</dbReference>
<dbReference type="InParanoid" id="W0DQK7"/>
<reference evidence="7 8" key="1">
    <citation type="submission" date="2013-12" db="EMBL/GenBank/DDBJ databases">
        <authorList>
            <consortium name="DOE Joint Genome Institute"/>
            <person name="Kappler U."/>
            <person name="Huntemann M."/>
            <person name="Han J."/>
            <person name="Chen A."/>
            <person name="Kyrpides N."/>
            <person name="Mavromatis K."/>
            <person name="Markowitz V."/>
            <person name="Palaniappan K."/>
            <person name="Ivanova N."/>
            <person name="Schaumberg A."/>
            <person name="Pati A."/>
            <person name="Liolios K."/>
            <person name="Nordberg H.P."/>
            <person name="Cantor M.N."/>
            <person name="Hua S.X."/>
            <person name="Woyke T."/>
        </authorList>
    </citation>
    <scope>NUCLEOTIDE SEQUENCE [LARGE SCALE GENOMIC DNA]</scope>
    <source>
        <strain evidence="8">AL2</strain>
    </source>
</reference>
<comment type="similarity">
    <text evidence="5">Belongs to the TDD superfamily. DTWD2 family.</text>
</comment>
<dbReference type="Proteomes" id="UP000005380">
    <property type="component" value="Chromosome"/>
</dbReference>
<dbReference type="KEGG" id="tao:THIAE_03120"/>
<proteinExistence type="inferred from homology"/>
<sequence>MRQICGHCKLPIPTCLCRWVQPIEPALDWAVWQHPVEAKHAKNTLRLLSLCWPQLRVWTRQQLDEALDFEAWLAKGPVYLVFPADKACLSGQAIPVTYQLADWVASDRPRLLFIDATWRKATAMLLTHPRIAALPRLHLTLPERAHYIIRKSPSPESLSTFEAVVGCLEAGGMINEESARLWQTYHDWQASLMAYRERS</sequence>